<sequence>MDTPVIAVKGIGRLFGSFRPLADVALSVAPGQLLAVVGPDGAGKTTLLQILAGILPLSEGEGQVLGWNLRTQPERVAAHVGYMSQGFTLYDRLTVAENIAFAAGIRSVPTTVWQARALRLLDMAGLQHFTTRRAGALSGGMRKKLSLVCNLIHEPSLLLLDEPGLGVDPLSRRELWRILLEFRAQGTAVVVATSYMDEAERSDRILLLHEGRPVALDSPDALKASCAGRVYEWPSTSETSLERLPIRSQKQLADRVHVVLEKAAVVGLPGDARPVTPSLEDVFVDRTSTGVATVAVPLSVNAESRPSEEAIDTQGLTIQFGDFVAVDHVSVRVGAGEVVAFLGPNGAGKTTLIRSLCGLLKPSAGSAHVAGADVATERRRVRGRIGYMSQHFSLYPDLTGGENLAFFASVYGLDRKTAASAIVWASAVAGLVADNRWVYELSGATRQRLALACSLLHRPHILFLDEPTSGVDPASRYRFWTVIQQLAATGIAVVVSTHYLAEAEYCHRLCLMHNGRLFAQGSLASLRTHYGLAPDSSVEDVFIAGIAAQNALGGEA</sequence>
<comment type="caution">
    <text evidence="4">The sequence shown here is derived from an EMBL/GenBank/DDBJ whole genome shotgun (WGS) entry which is preliminary data.</text>
</comment>
<dbReference type="PROSITE" id="PS00211">
    <property type="entry name" value="ABC_TRANSPORTER_1"/>
    <property type="match status" value="1"/>
</dbReference>
<dbReference type="GO" id="GO:0005524">
    <property type="term" value="F:ATP binding"/>
    <property type="evidence" value="ECO:0007669"/>
    <property type="project" value="UniProtKB-KW"/>
</dbReference>
<feature type="domain" description="ABC transporter" evidence="3">
    <location>
        <begin position="6"/>
        <end position="235"/>
    </location>
</feature>
<dbReference type="PANTHER" id="PTHR43038:SF3">
    <property type="entry name" value="ABC TRANSPORTER G FAMILY MEMBER 20 ISOFORM X1"/>
    <property type="match status" value="1"/>
</dbReference>
<evidence type="ECO:0000313" key="5">
    <source>
        <dbReference type="Proteomes" id="UP001519667"/>
    </source>
</evidence>
<name>A0ABS5XB05_9GAMM</name>
<protein>
    <submittedName>
        <fullName evidence="4">ABC transporter ATP-binding protein</fullName>
    </submittedName>
</protein>
<dbReference type="Pfam" id="PF00005">
    <property type="entry name" value="ABC_tran"/>
    <property type="match status" value="2"/>
</dbReference>
<dbReference type="SMART" id="SM00382">
    <property type="entry name" value="AAA"/>
    <property type="match status" value="2"/>
</dbReference>
<dbReference type="PANTHER" id="PTHR43038">
    <property type="entry name" value="ATP-BINDING CASSETTE, SUB-FAMILY H, MEMBER 1"/>
    <property type="match status" value="1"/>
</dbReference>
<dbReference type="InterPro" id="IPR017871">
    <property type="entry name" value="ABC_transporter-like_CS"/>
</dbReference>
<proteinExistence type="predicted"/>
<dbReference type="PROSITE" id="PS50893">
    <property type="entry name" value="ABC_TRANSPORTER_2"/>
    <property type="match status" value="2"/>
</dbReference>
<reference evidence="4 5" key="1">
    <citation type="submission" date="2021-04" db="EMBL/GenBank/DDBJ databases">
        <title>Pseudomonas boanensis sp. nov., a bacterium isolated from river water used for household purposes in Boane District, Mozambique.</title>
        <authorList>
            <person name="Nicklasson M."/>
            <person name="Martin-Rodriguez A.J."/>
            <person name="Thorell K."/>
            <person name="Neves L."/>
            <person name="Mussagy A."/>
            <person name="Rydberg H.A."/>
            <person name="Hernroth B."/>
            <person name="Svensson-Stadler L."/>
            <person name="Sjoling A."/>
        </authorList>
    </citation>
    <scope>NUCLEOTIDE SEQUENCE [LARGE SCALE GENOMIC DNA]</scope>
    <source>
        <strain evidence="4 5">DB1</strain>
    </source>
</reference>
<dbReference type="RefSeq" id="WP_215369307.1">
    <property type="nucleotide sequence ID" value="NZ_JAGTIS010000001.1"/>
</dbReference>
<dbReference type="InterPro" id="IPR003439">
    <property type="entry name" value="ABC_transporter-like_ATP-bd"/>
</dbReference>
<dbReference type="InterPro" id="IPR027417">
    <property type="entry name" value="P-loop_NTPase"/>
</dbReference>
<keyword evidence="1" id="KW-0547">Nucleotide-binding</keyword>
<evidence type="ECO:0000256" key="2">
    <source>
        <dbReference type="ARBA" id="ARBA00022840"/>
    </source>
</evidence>
<accession>A0ABS5XB05</accession>
<dbReference type="CDD" id="cd03230">
    <property type="entry name" value="ABC_DR_subfamily_A"/>
    <property type="match status" value="2"/>
</dbReference>
<evidence type="ECO:0000313" key="4">
    <source>
        <dbReference type="EMBL" id="MBT8764812.1"/>
    </source>
</evidence>
<dbReference type="Proteomes" id="UP001519667">
    <property type="component" value="Unassembled WGS sequence"/>
</dbReference>
<organism evidence="4 5">
    <name type="scientific">Metapseudomonas boanensis</name>
    <dbReference type="NCBI Taxonomy" id="2822138"/>
    <lineage>
        <taxon>Bacteria</taxon>
        <taxon>Pseudomonadati</taxon>
        <taxon>Pseudomonadota</taxon>
        <taxon>Gammaproteobacteria</taxon>
        <taxon>Pseudomonadales</taxon>
        <taxon>Pseudomonadaceae</taxon>
        <taxon>Metapseudomonas</taxon>
    </lineage>
</organism>
<keyword evidence="2 4" id="KW-0067">ATP-binding</keyword>
<dbReference type="SUPFAM" id="SSF52540">
    <property type="entry name" value="P-loop containing nucleoside triphosphate hydrolases"/>
    <property type="match status" value="2"/>
</dbReference>
<evidence type="ECO:0000256" key="1">
    <source>
        <dbReference type="ARBA" id="ARBA00022741"/>
    </source>
</evidence>
<feature type="domain" description="ABC transporter" evidence="3">
    <location>
        <begin position="311"/>
        <end position="539"/>
    </location>
</feature>
<dbReference type="InterPro" id="IPR003593">
    <property type="entry name" value="AAA+_ATPase"/>
</dbReference>
<gene>
    <name evidence="4" type="ORF">J7302_01425</name>
</gene>
<dbReference type="Gene3D" id="3.40.50.300">
    <property type="entry name" value="P-loop containing nucleotide triphosphate hydrolases"/>
    <property type="match status" value="2"/>
</dbReference>
<keyword evidence="5" id="KW-1185">Reference proteome</keyword>
<dbReference type="EMBL" id="JAGTIS010000001">
    <property type="protein sequence ID" value="MBT8764812.1"/>
    <property type="molecule type" value="Genomic_DNA"/>
</dbReference>
<evidence type="ECO:0000259" key="3">
    <source>
        <dbReference type="PROSITE" id="PS50893"/>
    </source>
</evidence>